<proteinExistence type="predicted"/>
<dbReference type="PANTHER" id="PTHR33199:SF15">
    <property type="entry name" value="MACPF DOMAIN-CONTAINING PROTEIN CAD1-LIKE"/>
    <property type="match status" value="1"/>
</dbReference>
<dbReference type="InterPro" id="IPR044663">
    <property type="entry name" value="CAD1/NSL1-like"/>
</dbReference>
<dbReference type="PANTHER" id="PTHR33199">
    <property type="entry name" value="MACPF DOMAIN-CONTAINING PROTEIN CAD1"/>
    <property type="match status" value="1"/>
</dbReference>
<dbReference type="Proteomes" id="UP000663760">
    <property type="component" value="Chromosome 12"/>
</dbReference>
<organism evidence="3 4">
    <name type="scientific">Spirodela intermedia</name>
    <name type="common">Intermediate duckweed</name>
    <dbReference type="NCBI Taxonomy" id="51605"/>
    <lineage>
        <taxon>Eukaryota</taxon>
        <taxon>Viridiplantae</taxon>
        <taxon>Streptophyta</taxon>
        <taxon>Embryophyta</taxon>
        <taxon>Tracheophyta</taxon>
        <taxon>Spermatophyta</taxon>
        <taxon>Magnoliopsida</taxon>
        <taxon>Liliopsida</taxon>
        <taxon>Araceae</taxon>
        <taxon>Lemnoideae</taxon>
        <taxon>Spirodela</taxon>
    </lineage>
</organism>
<dbReference type="OrthoDB" id="6150863at2759"/>
<sequence>MEDNAAALDTVQNAIRALGRGFDVNCDTRLLYCKGVGGSRVIEVDEDHTRDLPVFGDLVVPNVPRDVRCSQGSTKRVSTAICSFHEMAEYFNRKALLSGHVPLGSFNSAFSHTGSMEIDASATKSLAMDGIFISLCEIQLVKYPFSLQEEVKRAVPLSWDPSSLASFIKNHGTHVVTSVTVGGKDVIYVKQQTSSPLSVLDIKNYIRDLGDQRFSDNEVSTAPGPLKLKEKDVTVIFRRQGGDELVQSHRDWTRTAHRIPDVIEMGFYPITCLLDGIPGKDHLIRAISLYLEHKPPIEELRYFLEFQIPRVWAPVRSDLPGLQRKEPVCPFLQFSMMGEKLYVSQEQVLAGRRPVTGLRLSLEGTKENRLCIQAQHLVSLPRILVPHWDAHIATGAPKWLGPEEQDSRWFEPVKWKNFSHVSTAPVGNNETSIGDLAGAHIVTGAQLGVWNFGAKNVLFMKLLYLKVPGCSVRRSFWDHSSENPPARERGDSSAQSSSSKDAKTGLSRFVDLSEMSKGPQDPPGHWVVTGAKLGVDKKGKITLRVKYSLLNF</sequence>
<name>A0A7I8L8V1_SPIIN</name>
<evidence type="ECO:0000259" key="2">
    <source>
        <dbReference type="PROSITE" id="PS51412"/>
    </source>
</evidence>
<dbReference type="GO" id="GO:2000031">
    <property type="term" value="P:regulation of salicylic acid mediated signaling pathway"/>
    <property type="evidence" value="ECO:0007669"/>
    <property type="project" value="InterPro"/>
</dbReference>
<dbReference type="GO" id="GO:0009626">
    <property type="term" value="P:plant-type hypersensitive response"/>
    <property type="evidence" value="ECO:0007669"/>
    <property type="project" value="TreeGrafter"/>
</dbReference>
<dbReference type="InterPro" id="IPR020864">
    <property type="entry name" value="MACPF"/>
</dbReference>
<feature type="domain" description="MACPF" evidence="2">
    <location>
        <begin position="1"/>
        <end position="304"/>
    </location>
</feature>
<evidence type="ECO:0000313" key="4">
    <source>
        <dbReference type="Proteomes" id="UP000663760"/>
    </source>
</evidence>
<evidence type="ECO:0000256" key="1">
    <source>
        <dbReference type="SAM" id="MobiDB-lite"/>
    </source>
</evidence>
<gene>
    <name evidence="3" type="ORF">SI8410_12016890</name>
</gene>
<accession>A0A7I8L8V1</accession>
<dbReference type="AlphaFoldDB" id="A0A7I8L8V1"/>
<evidence type="ECO:0000313" key="3">
    <source>
        <dbReference type="EMBL" id="CAA7406212.1"/>
    </source>
</evidence>
<dbReference type="EMBL" id="LR746275">
    <property type="protein sequence ID" value="CAA7406212.1"/>
    <property type="molecule type" value="Genomic_DNA"/>
</dbReference>
<dbReference type="GO" id="GO:0005886">
    <property type="term" value="C:plasma membrane"/>
    <property type="evidence" value="ECO:0007669"/>
    <property type="project" value="TreeGrafter"/>
</dbReference>
<feature type="compositionally biased region" description="Basic and acidic residues" evidence="1">
    <location>
        <begin position="478"/>
        <end position="491"/>
    </location>
</feature>
<feature type="region of interest" description="Disordered" evidence="1">
    <location>
        <begin position="478"/>
        <end position="504"/>
    </location>
</feature>
<dbReference type="SMART" id="SM00457">
    <property type="entry name" value="MACPF"/>
    <property type="match status" value="1"/>
</dbReference>
<reference evidence="3" key="1">
    <citation type="submission" date="2020-02" db="EMBL/GenBank/DDBJ databases">
        <authorList>
            <person name="Scholz U."/>
            <person name="Mascher M."/>
            <person name="Fiebig A."/>
        </authorList>
    </citation>
    <scope>NUCLEOTIDE SEQUENCE</scope>
</reference>
<protein>
    <recommendedName>
        <fullName evidence="2">MACPF domain-containing protein</fullName>
    </recommendedName>
</protein>
<keyword evidence="4" id="KW-1185">Reference proteome</keyword>
<dbReference type="PROSITE" id="PS51412">
    <property type="entry name" value="MACPF_2"/>
    <property type="match status" value="1"/>
</dbReference>
<dbReference type="Pfam" id="PF01823">
    <property type="entry name" value="MACPF"/>
    <property type="match status" value="1"/>
</dbReference>